<gene>
    <name evidence="2" type="ORF">BKK52_03925</name>
</gene>
<accession>A0A1V3J2P0</accession>
<feature type="transmembrane region" description="Helical" evidence="1">
    <location>
        <begin position="184"/>
        <end position="208"/>
    </location>
</feature>
<dbReference type="Proteomes" id="UP000189161">
    <property type="component" value="Unassembled WGS sequence"/>
</dbReference>
<dbReference type="PANTHER" id="PTHR40078">
    <property type="entry name" value="INTEGRAL MEMBRANE PROTEIN-RELATED"/>
    <property type="match status" value="1"/>
</dbReference>
<sequence>MPKEKVSTMKKTRVIPHPNWAATSLWSINFTTLSVLILSLAILGIGDGLIVLSGLGSTPWTVLSQGVALQTEISIGWSSFFISCIVMFAWWPLKLRFGLGTILNIIVIAFFLGLTTKILPQPTALSGRIALGIVGILLYGLGTAFYLTCHLGAGPRDGLMVGLCQRFHLNVGIVRTTLEVSVCLLGFILGGTVGIGTLIFASGIGWLVQGYLRLISRLPHSLNERNNLSERLRD</sequence>
<feature type="transmembrane region" description="Helical" evidence="1">
    <location>
        <begin position="73"/>
        <end position="91"/>
    </location>
</feature>
<evidence type="ECO:0000256" key="1">
    <source>
        <dbReference type="SAM" id="Phobius"/>
    </source>
</evidence>
<keyword evidence="1" id="KW-0812">Transmembrane</keyword>
<feature type="transmembrane region" description="Helical" evidence="1">
    <location>
        <begin position="131"/>
        <end position="153"/>
    </location>
</feature>
<feature type="transmembrane region" description="Helical" evidence="1">
    <location>
        <begin position="97"/>
        <end position="119"/>
    </location>
</feature>
<proteinExistence type="predicted"/>
<organism evidence="2 3">
    <name type="scientific">Rodentibacter trehalosifermentans</name>
    <dbReference type="NCBI Taxonomy" id="1908263"/>
    <lineage>
        <taxon>Bacteria</taxon>
        <taxon>Pseudomonadati</taxon>
        <taxon>Pseudomonadota</taxon>
        <taxon>Gammaproteobacteria</taxon>
        <taxon>Pasteurellales</taxon>
        <taxon>Pasteurellaceae</taxon>
        <taxon>Rodentibacter</taxon>
    </lineage>
</organism>
<keyword evidence="3" id="KW-1185">Reference proteome</keyword>
<dbReference type="AlphaFoldDB" id="A0A1V3J2P0"/>
<feature type="transmembrane region" description="Helical" evidence="1">
    <location>
        <begin position="26"/>
        <end position="52"/>
    </location>
</feature>
<keyword evidence="1" id="KW-1133">Transmembrane helix</keyword>
<evidence type="ECO:0000313" key="2">
    <source>
        <dbReference type="EMBL" id="OOF49340.1"/>
    </source>
</evidence>
<dbReference type="EMBL" id="MLHL01000016">
    <property type="protein sequence ID" value="OOF49340.1"/>
    <property type="molecule type" value="Genomic_DNA"/>
</dbReference>
<comment type="caution">
    <text evidence="2">The sequence shown here is derived from an EMBL/GenBank/DDBJ whole genome shotgun (WGS) entry which is preliminary data.</text>
</comment>
<dbReference type="InterPro" id="IPR038750">
    <property type="entry name" value="YczE/YyaS-like"/>
</dbReference>
<dbReference type="Pfam" id="PF19700">
    <property type="entry name" value="DUF6198"/>
    <property type="match status" value="1"/>
</dbReference>
<evidence type="ECO:0000313" key="3">
    <source>
        <dbReference type="Proteomes" id="UP000189161"/>
    </source>
</evidence>
<reference evidence="2 3" key="1">
    <citation type="submission" date="2016-10" db="EMBL/GenBank/DDBJ databases">
        <title>Rodentibacter gen. nov. and new species.</title>
        <authorList>
            <person name="Christensen H."/>
        </authorList>
    </citation>
    <scope>NUCLEOTIDE SEQUENCE [LARGE SCALE GENOMIC DNA]</scope>
    <source>
        <strain evidence="2 3">H1987082031</strain>
    </source>
</reference>
<keyword evidence="1" id="KW-0472">Membrane</keyword>
<name>A0A1V3J2P0_9PAST</name>
<protein>
    <recommendedName>
        <fullName evidence="4">YitT family protein</fullName>
    </recommendedName>
</protein>
<dbReference type="PANTHER" id="PTHR40078:SF1">
    <property type="entry name" value="INTEGRAL MEMBRANE PROTEIN"/>
    <property type="match status" value="1"/>
</dbReference>
<evidence type="ECO:0008006" key="4">
    <source>
        <dbReference type="Google" id="ProtNLM"/>
    </source>
</evidence>